<dbReference type="eggNOG" id="COG0612">
    <property type="taxonomic scope" value="Bacteria"/>
</dbReference>
<dbReference type="STRING" id="1044.EH31_13520"/>
<dbReference type="PANTHER" id="PTHR11851:SF49">
    <property type="entry name" value="MITOCHONDRIAL-PROCESSING PEPTIDASE SUBUNIT ALPHA"/>
    <property type="match status" value="1"/>
</dbReference>
<dbReference type="Proteomes" id="UP000027647">
    <property type="component" value="Unassembled WGS sequence"/>
</dbReference>
<dbReference type="Pfam" id="PF05193">
    <property type="entry name" value="Peptidase_M16_C"/>
    <property type="match status" value="2"/>
</dbReference>
<evidence type="ECO:0000313" key="6">
    <source>
        <dbReference type="EMBL" id="KEO89054.1"/>
    </source>
</evidence>
<dbReference type="InterPro" id="IPR011249">
    <property type="entry name" value="Metalloenz_LuxS/M16"/>
</dbReference>
<gene>
    <name evidence="6" type="ORF">EH31_13520</name>
</gene>
<dbReference type="PANTHER" id="PTHR11851">
    <property type="entry name" value="METALLOPROTEASE"/>
    <property type="match status" value="1"/>
</dbReference>
<dbReference type="EMBL" id="JMIW01000006">
    <property type="protein sequence ID" value="KEO89054.1"/>
    <property type="molecule type" value="Genomic_DNA"/>
</dbReference>
<feature type="domain" description="Peptidase M16 N-terminal" evidence="4">
    <location>
        <begin position="521"/>
        <end position="660"/>
    </location>
</feature>
<feature type="domain" description="Peptidase M16 C-terminal" evidence="5">
    <location>
        <begin position="670"/>
        <end position="846"/>
    </location>
</feature>
<comment type="similarity">
    <text evidence="1">Belongs to the peptidase M16 family.</text>
</comment>
<dbReference type="InterPro" id="IPR050361">
    <property type="entry name" value="MPP/UQCRC_Complex"/>
</dbReference>
<feature type="signal peptide" evidence="3">
    <location>
        <begin position="1"/>
        <end position="21"/>
    </location>
</feature>
<dbReference type="Pfam" id="PF00675">
    <property type="entry name" value="Peptidase_M16"/>
    <property type="match status" value="2"/>
</dbReference>
<dbReference type="Gene3D" id="3.30.830.10">
    <property type="entry name" value="Metalloenzyme, LuxS/M16 peptidase-like"/>
    <property type="match status" value="4"/>
</dbReference>
<evidence type="ECO:0000256" key="1">
    <source>
        <dbReference type="ARBA" id="ARBA00007261"/>
    </source>
</evidence>
<protein>
    <submittedName>
        <fullName evidence="6">Peptidase M16</fullName>
    </submittedName>
</protein>
<keyword evidence="2" id="KW-0482">Metalloprotease</keyword>
<sequence length="951" mass="102649">MLRKILLASTAALGLVVSAPAQPHEPAGDGEHSHFDLVAPPIDYTLWTLDNGLRVIAVQDNSTSTVTTSLWYEIGSKHDPQGRSGFAHLFEHISSRKTENMPYNLIYSLTADVGGTRNASNWVDRTNYYEQVPAQYLETMLWTHRERMARLVVDEEVFETERGVVKEELRQRVLAPPYGRLQRFVVPENAYDVMPQRRAGIGSIADLDAASFEDARAFYEAFYGPDTATLIVAGNFDLNNLRAMVDEYFADIPARKNPISTVIAQTEPELTGPRTINATAPNVPLPVIGGIWKGQAITHADAPAIRVLMTILSGGENNRLANALVRKGLAVEASGRAPMFREVGHLNIYALARPDRIEAAGEALNAELAKLRSELVSPQELAEAKSEIIAASLRRRETARGRAFELGEALMASGDPDYADRGLVLINQVTPSDVLRVAQRYLDPERRVTVTYRNGPEDRAAYANPLPMPDFGTLPAASAPIRAVKPEGERELPPGPAKVPSLAAPQMVEAALSNDIPVIAAQTGNVPIASVSMVFPGGSKTDPEGRQGIAELAASLAASGFYETDAQTIAARFESLGASFEGEADSDGTTFSLTAPVANLAEAGELAAQIIKGALYPDEEFLRERARRIETLRVTMTDPSGVSQRAGRSALYGNAPYGNHPEGTPTSLANISRSDLLDHRQHFFHPDRMKIVISGGMATDDAIVAAEAMFGDWVSPNAVGRIIDDAAGEALPPRTIVVDMPGAGQAAVFVAMRAPARGATNFDALQIANAVLGGGSSGRLFEEVRTKRSLSYGAYSRIEGRKDGSLLTARSQTRNETADEVAAIMLEEIAKLNAEDFDEELLTRRKLYLQGSYGRVMETSSGFNAIVAGLLLHGLPASDATLMEQRLAEVEKDAVNAAARTVVDPDNATLVIVGEAAKFLEDLKLMRGDVEVIALDDLDLSNPDLRKVVEE</sequence>
<dbReference type="InterPro" id="IPR007863">
    <property type="entry name" value="Peptidase_M16_C"/>
</dbReference>
<reference evidence="6 7" key="1">
    <citation type="submission" date="2014-04" db="EMBL/GenBank/DDBJ databases">
        <title>A comprehensive comparison of genomes of Erythrobacter spp. strains.</title>
        <authorList>
            <person name="Zheng Q."/>
        </authorList>
    </citation>
    <scope>NUCLEOTIDE SEQUENCE [LARGE SCALE GENOMIC DNA]</scope>
    <source>
        <strain evidence="6 7">DSM 6997</strain>
    </source>
</reference>
<evidence type="ECO:0000259" key="5">
    <source>
        <dbReference type="Pfam" id="PF05193"/>
    </source>
</evidence>
<evidence type="ECO:0000313" key="7">
    <source>
        <dbReference type="Proteomes" id="UP000027647"/>
    </source>
</evidence>
<accession>A0A074M6Q1</accession>
<dbReference type="RefSeq" id="WP_034960853.1">
    <property type="nucleotide sequence ID" value="NZ_JMIW01000006.1"/>
</dbReference>
<proteinExistence type="inferred from homology"/>
<evidence type="ECO:0000259" key="4">
    <source>
        <dbReference type="Pfam" id="PF00675"/>
    </source>
</evidence>
<evidence type="ECO:0000256" key="3">
    <source>
        <dbReference type="SAM" id="SignalP"/>
    </source>
</evidence>
<dbReference type="GO" id="GO:0008237">
    <property type="term" value="F:metallopeptidase activity"/>
    <property type="evidence" value="ECO:0007669"/>
    <property type="project" value="UniProtKB-KW"/>
</dbReference>
<dbReference type="OrthoDB" id="9811314at2"/>
<evidence type="ECO:0000256" key="2">
    <source>
        <dbReference type="ARBA" id="ARBA00023049"/>
    </source>
</evidence>
<keyword evidence="3" id="KW-0732">Signal</keyword>
<dbReference type="InterPro" id="IPR011765">
    <property type="entry name" value="Pept_M16_N"/>
</dbReference>
<feature type="domain" description="Peptidase M16 N-terminal" evidence="4">
    <location>
        <begin position="55"/>
        <end position="171"/>
    </location>
</feature>
<keyword evidence="7" id="KW-1185">Reference proteome</keyword>
<name>A0A074M6Q1_ERYLO</name>
<dbReference type="AlphaFoldDB" id="A0A074M6Q1"/>
<dbReference type="GO" id="GO:0046872">
    <property type="term" value="F:metal ion binding"/>
    <property type="evidence" value="ECO:0007669"/>
    <property type="project" value="InterPro"/>
</dbReference>
<keyword evidence="2" id="KW-0378">Hydrolase</keyword>
<dbReference type="SUPFAM" id="SSF63411">
    <property type="entry name" value="LuxS/MPP-like metallohydrolase"/>
    <property type="match status" value="4"/>
</dbReference>
<comment type="caution">
    <text evidence="6">The sequence shown here is derived from an EMBL/GenBank/DDBJ whole genome shotgun (WGS) entry which is preliminary data.</text>
</comment>
<feature type="chain" id="PRO_5001696933" evidence="3">
    <location>
        <begin position="22"/>
        <end position="951"/>
    </location>
</feature>
<keyword evidence="2" id="KW-0645">Protease</keyword>
<organism evidence="6 7">
    <name type="scientific">Erythrobacter longus</name>
    <dbReference type="NCBI Taxonomy" id="1044"/>
    <lineage>
        <taxon>Bacteria</taxon>
        <taxon>Pseudomonadati</taxon>
        <taxon>Pseudomonadota</taxon>
        <taxon>Alphaproteobacteria</taxon>
        <taxon>Sphingomonadales</taxon>
        <taxon>Erythrobacteraceae</taxon>
        <taxon>Erythrobacter/Porphyrobacter group</taxon>
        <taxon>Erythrobacter</taxon>
    </lineage>
</organism>
<feature type="domain" description="Peptidase M16 C-terminal" evidence="5">
    <location>
        <begin position="211"/>
        <end position="386"/>
    </location>
</feature>